<evidence type="ECO:0000256" key="1">
    <source>
        <dbReference type="ARBA" id="ARBA00022741"/>
    </source>
</evidence>
<dbReference type="InterPro" id="IPR027417">
    <property type="entry name" value="P-loop_NTPase"/>
</dbReference>
<dbReference type="GO" id="GO:0016887">
    <property type="term" value="F:ATP hydrolysis activity"/>
    <property type="evidence" value="ECO:0007669"/>
    <property type="project" value="InterPro"/>
</dbReference>
<dbReference type="InterPro" id="IPR052381">
    <property type="entry name" value="AAA_domain_protein"/>
</dbReference>
<dbReference type="Pfam" id="PF00004">
    <property type="entry name" value="AAA"/>
    <property type="match status" value="1"/>
</dbReference>
<keyword evidence="2" id="KW-0067">ATP-binding</keyword>
<dbReference type="InterPro" id="IPR041569">
    <property type="entry name" value="AAA_lid_3"/>
</dbReference>
<name>A0A9D1F807_9FIRM</name>
<gene>
    <name evidence="6" type="ORF">IAB46_13850</name>
</gene>
<feature type="domain" description="AAA+ ATPase" evidence="5">
    <location>
        <begin position="262"/>
        <end position="398"/>
    </location>
</feature>
<dbReference type="GO" id="GO:0005524">
    <property type="term" value="F:ATP binding"/>
    <property type="evidence" value="ECO:0007669"/>
    <property type="project" value="UniProtKB-KW"/>
</dbReference>
<keyword evidence="1" id="KW-0547">Nucleotide-binding</keyword>
<evidence type="ECO:0000256" key="3">
    <source>
        <dbReference type="ARBA" id="ARBA00038088"/>
    </source>
</evidence>
<dbReference type="Gene3D" id="3.40.50.300">
    <property type="entry name" value="P-loop containing nucleotide triphosphate hydrolases"/>
    <property type="match status" value="1"/>
</dbReference>
<comment type="caution">
    <text evidence="6">The sequence shown here is derived from an EMBL/GenBank/DDBJ whole genome shotgun (WGS) entry which is preliminary data.</text>
</comment>
<comment type="similarity">
    <text evidence="3">Belongs to the AAA ATPase family. Highly divergent.</text>
</comment>
<dbReference type="Proteomes" id="UP000823927">
    <property type="component" value="Unassembled WGS sequence"/>
</dbReference>
<proteinExistence type="inferred from homology"/>
<dbReference type="EMBL" id="DVIT01000059">
    <property type="protein sequence ID" value="HIS48607.1"/>
    <property type="molecule type" value="Genomic_DNA"/>
</dbReference>
<dbReference type="SUPFAM" id="SSF52540">
    <property type="entry name" value="P-loop containing nucleoside triphosphate hydrolases"/>
    <property type="match status" value="2"/>
</dbReference>
<dbReference type="InterPro" id="IPR003593">
    <property type="entry name" value="AAA+_ATPase"/>
</dbReference>
<dbReference type="SMART" id="SM00382">
    <property type="entry name" value="AAA"/>
    <property type="match status" value="1"/>
</dbReference>
<sequence>MKRSTVNILASYIDALHPIIYINHFDFKVIDDAIAQVGENAKCVEFNNALGLVDFKTKSPMQECTLEQFLRLTMDDGFEHDTLLILKDIHGELNNPKIIALLKRIAENNLYNDDYNETIFILSEITVIPRELENYITVFDIPLPTINEINILIHEFISDLKIVVAEDTINDIALSFKGLNEFQIRQILNLAYQDGGCIDEEDKLLILKEKEQFIKKSGMLEIVTFSETIDDIGGLENLKEWLGRKAKVFSNLDKALKFGVDIPKGIMIIGMPGCGKSLTAKATASLFKIPLVRLDVGRLLGKYVGESEENMRKALKLSEAISPCVLWIDEIEKAFAGIGGEGGGNDVTTRLFGQFLTWMQEKENTVFIVATANDISRIPPEFLRKGRFDELFFVDLPNGEERRKILEIHLKKRKKWNKSIDSIALIKETEGFNGADLEAVVKDTLEMAFINGKSTITTEDLIRSVKDTKSISSTLKDKIKQIKDTISKIDIKPASISNE</sequence>
<evidence type="ECO:0000259" key="5">
    <source>
        <dbReference type="SMART" id="SM00382"/>
    </source>
</evidence>
<dbReference type="AlphaFoldDB" id="A0A9D1F807"/>
<accession>A0A9D1F807</accession>
<evidence type="ECO:0000313" key="6">
    <source>
        <dbReference type="EMBL" id="HIS48607.1"/>
    </source>
</evidence>
<dbReference type="Pfam" id="PF17862">
    <property type="entry name" value="AAA_lid_3"/>
    <property type="match status" value="1"/>
</dbReference>
<evidence type="ECO:0000313" key="7">
    <source>
        <dbReference type="Proteomes" id="UP000823927"/>
    </source>
</evidence>
<reference evidence="6" key="1">
    <citation type="submission" date="2020-10" db="EMBL/GenBank/DDBJ databases">
        <authorList>
            <person name="Gilroy R."/>
        </authorList>
    </citation>
    <scope>NUCLEOTIDE SEQUENCE</scope>
    <source>
        <strain evidence="6">CHK178-757</strain>
    </source>
</reference>
<evidence type="ECO:0000256" key="2">
    <source>
        <dbReference type="ARBA" id="ARBA00022840"/>
    </source>
</evidence>
<organism evidence="6 7">
    <name type="scientific">Candidatus Scybalocola faecigallinarum</name>
    <dbReference type="NCBI Taxonomy" id="2840941"/>
    <lineage>
        <taxon>Bacteria</taxon>
        <taxon>Bacillati</taxon>
        <taxon>Bacillota</taxon>
        <taxon>Clostridia</taxon>
        <taxon>Lachnospirales</taxon>
        <taxon>Lachnospiraceae</taxon>
        <taxon>Lachnospiraceae incertae sedis</taxon>
        <taxon>Candidatus Scybalocola (ex Gilroy et al. 2021)</taxon>
    </lineage>
</organism>
<reference evidence="6" key="2">
    <citation type="journal article" date="2021" name="PeerJ">
        <title>Extensive microbial diversity within the chicken gut microbiome revealed by metagenomics and culture.</title>
        <authorList>
            <person name="Gilroy R."/>
            <person name="Ravi A."/>
            <person name="Getino M."/>
            <person name="Pursley I."/>
            <person name="Horton D.L."/>
            <person name="Alikhan N.F."/>
            <person name="Baker D."/>
            <person name="Gharbi K."/>
            <person name="Hall N."/>
            <person name="Watson M."/>
            <person name="Adriaenssens E.M."/>
            <person name="Foster-Nyarko E."/>
            <person name="Jarju S."/>
            <person name="Secka A."/>
            <person name="Antonio M."/>
            <person name="Oren A."/>
            <person name="Chaudhuri R.R."/>
            <person name="La Ragione R."/>
            <person name="Hildebrand F."/>
            <person name="Pallen M.J."/>
        </authorList>
    </citation>
    <scope>NUCLEOTIDE SEQUENCE</scope>
    <source>
        <strain evidence="6">CHK178-757</strain>
    </source>
</reference>
<dbReference type="PANTHER" id="PTHR42960">
    <property type="entry name" value="YCF46 PROTEIN"/>
    <property type="match status" value="1"/>
</dbReference>
<evidence type="ECO:0000256" key="4">
    <source>
        <dbReference type="ARBA" id="ARBA00040480"/>
    </source>
</evidence>
<dbReference type="Gene3D" id="1.10.8.60">
    <property type="match status" value="1"/>
</dbReference>
<dbReference type="InterPro" id="IPR003959">
    <property type="entry name" value="ATPase_AAA_core"/>
</dbReference>
<protein>
    <recommendedName>
        <fullName evidence="4">Uncharacterized AAA domain-containing protein ycf46</fullName>
    </recommendedName>
</protein>
<dbReference type="PANTHER" id="PTHR42960:SF1">
    <property type="entry name" value="YCF46 PROTEIN"/>
    <property type="match status" value="1"/>
</dbReference>